<keyword evidence="2" id="KW-1185">Reference proteome</keyword>
<dbReference type="EMBL" id="VTZN01000523">
    <property type="protein sequence ID" value="KAA1239853.1"/>
    <property type="molecule type" value="Genomic_DNA"/>
</dbReference>
<dbReference type="AlphaFoldDB" id="A0A5B1AXF7"/>
<evidence type="ECO:0000313" key="2">
    <source>
        <dbReference type="Proteomes" id="UP000324701"/>
    </source>
</evidence>
<gene>
    <name evidence="1" type="ORF">F0Q45_26710</name>
</gene>
<reference evidence="1 2" key="1">
    <citation type="submission" date="2019-09" db="EMBL/GenBank/DDBJ databases">
        <title>Report of infection by Mycobacterium simiae a patient suffering from pulmonary tuberculosis.</title>
        <authorList>
            <person name="Mohanty P.S."/>
            <person name="Bansal A.K."/>
            <person name="Singh H."/>
            <person name="Sharma S."/>
            <person name="Patil S.A."/>
            <person name="Upadhaya P."/>
            <person name="Singh P.K."/>
            <person name="Kumar D."/>
            <person name="Kumar S."/>
            <person name="Singh R.K."/>
            <person name="Chaudhary B."/>
        </authorList>
    </citation>
    <scope>NUCLEOTIDE SEQUENCE [LARGE SCALE GENOMIC DNA]</scope>
    <source>
        <strain evidence="1 2">JAL-560-SIM</strain>
    </source>
</reference>
<feature type="non-terminal residue" evidence="1">
    <location>
        <position position="1"/>
    </location>
</feature>
<comment type="caution">
    <text evidence="1">The sequence shown here is derived from an EMBL/GenBank/DDBJ whole genome shotgun (WGS) entry which is preliminary data.</text>
</comment>
<name>A0A5B1AXF7_MYCSI</name>
<organism evidence="1 2">
    <name type="scientific">Mycobacterium simiae</name>
    <name type="common">Mycobacterium habana</name>
    <dbReference type="NCBI Taxonomy" id="1784"/>
    <lineage>
        <taxon>Bacteria</taxon>
        <taxon>Bacillati</taxon>
        <taxon>Actinomycetota</taxon>
        <taxon>Actinomycetes</taxon>
        <taxon>Mycobacteriales</taxon>
        <taxon>Mycobacteriaceae</taxon>
        <taxon>Mycobacterium</taxon>
        <taxon>Mycobacterium simiae complex</taxon>
    </lineage>
</organism>
<protein>
    <submittedName>
        <fullName evidence="1">Uncharacterized protein</fullName>
    </submittedName>
</protein>
<sequence length="89" mass="8955">RQVQIETHGDNPALATAAGVNGAVMLEQAVNAAPALAPGDRAAALTLAEAYTSTNAMGSYLHRDDPALQAAIDDVNAKDAHMKAVCGGG</sequence>
<proteinExistence type="predicted"/>
<evidence type="ECO:0000313" key="1">
    <source>
        <dbReference type="EMBL" id="KAA1239853.1"/>
    </source>
</evidence>
<accession>A0A5B1AXF7</accession>
<dbReference type="Proteomes" id="UP000324701">
    <property type="component" value="Unassembled WGS sequence"/>
</dbReference>